<reference evidence="2" key="1">
    <citation type="submission" date="2020-03" db="EMBL/GenBank/DDBJ databases">
        <authorList>
            <person name="Weist P."/>
        </authorList>
    </citation>
    <scope>NUCLEOTIDE SEQUENCE</scope>
</reference>
<accession>A0A9N7V876</accession>
<evidence type="ECO:0000313" key="2">
    <source>
        <dbReference type="EMBL" id="CAB1444595.1"/>
    </source>
</evidence>
<feature type="region of interest" description="Disordered" evidence="1">
    <location>
        <begin position="76"/>
        <end position="136"/>
    </location>
</feature>
<protein>
    <submittedName>
        <fullName evidence="2">Uncharacterized protein</fullName>
    </submittedName>
</protein>
<dbReference type="Proteomes" id="UP001153269">
    <property type="component" value="Unassembled WGS sequence"/>
</dbReference>
<feature type="compositionally biased region" description="Polar residues" evidence="1">
    <location>
        <begin position="110"/>
        <end position="121"/>
    </location>
</feature>
<dbReference type="AlphaFoldDB" id="A0A9N7V876"/>
<dbReference type="EMBL" id="CADEAL010003413">
    <property type="protein sequence ID" value="CAB1444595.1"/>
    <property type="molecule type" value="Genomic_DNA"/>
</dbReference>
<gene>
    <name evidence="2" type="ORF">PLEPLA_LOCUS32311</name>
</gene>
<evidence type="ECO:0000256" key="1">
    <source>
        <dbReference type="SAM" id="MobiDB-lite"/>
    </source>
</evidence>
<organism evidence="2 3">
    <name type="scientific">Pleuronectes platessa</name>
    <name type="common">European plaice</name>
    <dbReference type="NCBI Taxonomy" id="8262"/>
    <lineage>
        <taxon>Eukaryota</taxon>
        <taxon>Metazoa</taxon>
        <taxon>Chordata</taxon>
        <taxon>Craniata</taxon>
        <taxon>Vertebrata</taxon>
        <taxon>Euteleostomi</taxon>
        <taxon>Actinopterygii</taxon>
        <taxon>Neopterygii</taxon>
        <taxon>Teleostei</taxon>
        <taxon>Neoteleostei</taxon>
        <taxon>Acanthomorphata</taxon>
        <taxon>Carangaria</taxon>
        <taxon>Pleuronectiformes</taxon>
        <taxon>Pleuronectoidei</taxon>
        <taxon>Pleuronectidae</taxon>
        <taxon>Pleuronectes</taxon>
    </lineage>
</organism>
<evidence type="ECO:0000313" key="3">
    <source>
        <dbReference type="Proteomes" id="UP001153269"/>
    </source>
</evidence>
<comment type="caution">
    <text evidence="2">The sequence shown here is derived from an EMBL/GenBank/DDBJ whole genome shotgun (WGS) entry which is preliminary data.</text>
</comment>
<proteinExistence type="predicted"/>
<name>A0A9N7V876_PLEPL</name>
<keyword evidence="3" id="KW-1185">Reference proteome</keyword>
<sequence>MNLTGNNPHSFVIPPSILHPSLPLLLTPPGPGGTPRSLKRCVVSEGAACHQYGHGTEGFDLWPSASRHDGHVVSATCGTPALTPRAAGDPQGHGVKPQPGYNHRQADPTLKQNLSDPSTPRKNLKTPLGPTTHSST</sequence>